<evidence type="ECO:0000313" key="1">
    <source>
        <dbReference type="EMBL" id="KAI4864847.1"/>
    </source>
</evidence>
<comment type="caution">
    <text evidence="1">The sequence shown here is derived from an EMBL/GenBank/DDBJ whole genome shotgun (WGS) entry which is preliminary data.</text>
</comment>
<reference evidence="1 2" key="1">
    <citation type="journal article" date="2022" name="New Phytol.">
        <title>Ecological generalism drives hyperdiversity of secondary metabolite gene clusters in xylarialean endophytes.</title>
        <authorList>
            <person name="Franco M.E.E."/>
            <person name="Wisecaver J.H."/>
            <person name="Arnold A.E."/>
            <person name="Ju Y.M."/>
            <person name="Slot J.C."/>
            <person name="Ahrendt S."/>
            <person name="Moore L.P."/>
            <person name="Eastman K.E."/>
            <person name="Scott K."/>
            <person name="Konkel Z."/>
            <person name="Mondo S.J."/>
            <person name="Kuo A."/>
            <person name="Hayes R.D."/>
            <person name="Haridas S."/>
            <person name="Andreopoulos B."/>
            <person name="Riley R."/>
            <person name="LaButti K."/>
            <person name="Pangilinan J."/>
            <person name="Lipzen A."/>
            <person name="Amirebrahimi M."/>
            <person name="Yan J."/>
            <person name="Adam C."/>
            <person name="Keymanesh K."/>
            <person name="Ng V."/>
            <person name="Louie K."/>
            <person name="Northen T."/>
            <person name="Drula E."/>
            <person name="Henrissat B."/>
            <person name="Hsieh H.M."/>
            <person name="Youens-Clark K."/>
            <person name="Lutzoni F."/>
            <person name="Miadlikowska J."/>
            <person name="Eastwood D.C."/>
            <person name="Hamelin R.C."/>
            <person name="Grigoriev I.V."/>
            <person name="U'Ren J.M."/>
        </authorList>
    </citation>
    <scope>NUCLEOTIDE SEQUENCE [LARGE SCALE GENOMIC DNA]</scope>
    <source>
        <strain evidence="1 2">CBS 119005</strain>
    </source>
</reference>
<keyword evidence="2" id="KW-1185">Reference proteome</keyword>
<name>A0ACB9YZK5_9PEZI</name>
<dbReference type="Proteomes" id="UP001497700">
    <property type="component" value="Unassembled WGS sequence"/>
</dbReference>
<accession>A0ACB9YZK5</accession>
<organism evidence="1 2">
    <name type="scientific">Hypoxylon rubiginosum</name>
    <dbReference type="NCBI Taxonomy" id="110542"/>
    <lineage>
        <taxon>Eukaryota</taxon>
        <taxon>Fungi</taxon>
        <taxon>Dikarya</taxon>
        <taxon>Ascomycota</taxon>
        <taxon>Pezizomycotina</taxon>
        <taxon>Sordariomycetes</taxon>
        <taxon>Xylariomycetidae</taxon>
        <taxon>Xylariales</taxon>
        <taxon>Hypoxylaceae</taxon>
        <taxon>Hypoxylon</taxon>
    </lineage>
</organism>
<evidence type="ECO:0000313" key="2">
    <source>
        <dbReference type="Proteomes" id="UP001497700"/>
    </source>
</evidence>
<dbReference type="EMBL" id="MU393480">
    <property type="protein sequence ID" value="KAI4864847.1"/>
    <property type="molecule type" value="Genomic_DNA"/>
</dbReference>
<gene>
    <name evidence="1" type="ORF">F4820DRAFT_422344</name>
</gene>
<sequence length="427" mass="47668">MFRRLWSGLPADPEFPVDLEKLGYFINEDDEVRSIQNPDNYFKYFLSRNPRWNDRQRFAINQALQNEVHKRLEKLDMTKCLLPIGTKDPSKPHIPIFVSRDLPLKKRVVVIFGESLQDLGMLAHRVIGGAGGVNKGSLVSIVSELQKQHTSSTDPSPPGIILANMGELIWSPEGQRAVGRFAFDNMPAKSAVHNGNLITEKNSIEGNEKPKFHVHYIFDKVIPHFVKDNVGIDVIGVGDGADYVEQYLDLPVVWETWKKRINCLALVGGLHPVWELRSKDFATEFLKNKARAYATSLEPAGMPLSGPEGNPKTTTFTGMGCLIFSSGEPHFTELTLIASAGLVLDWVQEVAMTPEGEDYANPKFDIVYTDPVTVTDPDWSHWKEGEAEGEMDDKDDEESQIKMEPVEAHGKGSEQSGLVLLTRPDSS</sequence>
<protein>
    <submittedName>
        <fullName evidence="1">Arb2 domain-containing protein</fullName>
    </submittedName>
</protein>
<proteinExistence type="predicted"/>